<evidence type="ECO:0000256" key="1">
    <source>
        <dbReference type="ARBA" id="ARBA00009981"/>
    </source>
</evidence>
<dbReference type="SUPFAM" id="SSF143120">
    <property type="entry name" value="YefM-like"/>
    <property type="match status" value="1"/>
</dbReference>
<comment type="caution">
    <text evidence="2">The sequence shown here is derived from an EMBL/GenBank/DDBJ whole genome shotgun (WGS) entry which is preliminary data.</text>
</comment>
<dbReference type="NCBIfam" id="TIGR01552">
    <property type="entry name" value="phd_fam"/>
    <property type="match status" value="1"/>
</dbReference>
<organism evidence="2 3">
    <name type="scientific">Virgisporangium ochraceum</name>
    <dbReference type="NCBI Taxonomy" id="65505"/>
    <lineage>
        <taxon>Bacteria</taxon>
        <taxon>Bacillati</taxon>
        <taxon>Actinomycetota</taxon>
        <taxon>Actinomycetes</taxon>
        <taxon>Micromonosporales</taxon>
        <taxon>Micromonosporaceae</taxon>
        <taxon>Virgisporangium</taxon>
    </lineage>
</organism>
<dbReference type="EMBL" id="BOPH01000149">
    <property type="protein sequence ID" value="GIJ75164.1"/>
    <property type="molecule type" value="Genomic_DNA"/>
</dbReference>
<evidence type="ECO:0000313" key="3">
    <source>
        <dbReference type="Proteomes" id="UP000635606"/>
    </source>
</evidence>
<evidence type="ECO:0008006" key="4">
    <source>
        <dbReference type="Google" id="ProtNLM"/>
    </source>
</evidence>
<reference evidence="2" key="1">
    <citation type="submission" date="2021-01" db="EMBL/GenBank/DDBJ databases">
        <title>Whole genome shotgun sequence of Virgisporangium ochraceum NBRC 16418.</title>
        <authorList>
            <person name="Komaki H."/>
            <person name="Tamura T."/>
        </authorList>
    </citation>
    <scope>NUCLEOTIDE SEQUENCE</scope>
    <source>
        <strain evidence="2">NBRC 16418</strain>
    </source>
</reference>
<evidence type="ECO:0000313" key="2">
    <source>
        <dbReference type="EMBL" id="GIJ75164.1"/>
    </source>
</evidence>
<keyword evidence="3" id="KW-1185">Reference proteome</keyword>
<protein>
    <recommendedName>
        <fullName evidence="4">Antitoxin</fullName>
    </recommendedName>
</protein>
<gene>
    <name evidence="2" type="ORF">Voc01_100810</name>
</gene>
<accession>A0A8J4A3G3</accession>
<proteinExistence type="inferred from homology"/>
<dbReference type="AlphaFoldDB" id="A0A8J4A3G3"/>
<dbReference type="InterPro" id="IPR036165">
    <property type="entry name" value="YefM-like_sf"/>
</dbReference>
<name>A0A8J4A3G3_9ACTN</name>
<sequence length="154" mass="16112">MPQLTPPYATAHKVASRRVRLASTCGGVTVDVESDCGHNGRMTIGPGPDVALTHLPLRRAKASFSELVSRADLMGEVTVLTKHGRPAAAIVPADRAAGAAAARALLDEVWALLDRRCPPGTDEVVDGARVRHRRLPTAATVSAIGEPVIARVGT</sequence>
<dbReference type="Proteomes" id="UP000635606">
    <property type="component" value="Unassembled WGS sequence"/>
</dbReference>
<dbReference type="Gene3D" id="3.40.1620.10">
    <property type="entry name" value="YefM-like domain"/>
    <property type="match status" value="1"/>
</dbReference>
<comment type="similarity">
    <text evidence="1">Belongs to the phD/YefM antitoxin family.</text>
</comment>